<evidence type="ECO:0000313" key="2">
    <source>
        <dbReference type="Proteomes" id="UP000029567"/>
    </source>
</evidence>
<proteinExistence type="predicted"/>
<dbReference type="EMBL" id="AWTN01000148">
    <property type="protein sequence ID" value="KGG83036.1"/>
    <property type="molecule type" value="Genomic_DNA"/>
</dbReference>
<sequence>MIERPGYDQACAEAAAHAMASYDPSFAERAKNTEFWGLFDPDPCGAVIFEGNVIHVASLKPCGLAVRRIVRQALQHREILFAPIAEWNTPAIRLAVGLGFKLGIQSRGVNLYWRTP</sequence>
<evidence type="ECO:0000313" key="1">
    <source>
        <dbReference type="EMBL" id="KGG83036.1"/>
    </source>
</evidence>
<name>A0A0E3B769_9BURK</name>
<gene>
    <name evidence="1" type="ORF">P245_25765</name>
</gene>
<dbReference type="RefSeq" id="WP_034383562.1">
    <property type="nucleotide sequence ID" value="NZ_AWTN01000148.1"/>
</dbReference>
<organism evidence="1 2">
    <name type="scientific">Comamonas thiooxydans</name>
    <dbReference type="NCBI Taxonomy" id="363952"/>
    <lineage>
        <taxon>Bacteria</taxon>
        <taxon>Pseudomonadati</taxon>
        <taxon>Pseudomonadota</taxon>
        <taxon>Betaproteobacteria</taxon>
        <taxon>Burkholderiales</taxon>
        <taxon>Comamonadaceae</taxon>
        <taxon>Comamonas</taxon>
    </lineage>
</organism>
<dbReference type="AlphaFoldDB" id="A0A0E3B769"/>
<protein>
    <recommendedName>
        <fullName evidence="3">N-acetyltransferase domain-containing protein</fullName>
    </recommendedName>
</protein>
<accession>A0A0E3B769</accession>
<comment type="caution">
    <text evidence="1">The sequence shown here is derived from an EMBL/GenBank/DDBJ whole genome shotgun (WGS) entry which is preliminary data.</text>
</comment>
<reference evidence="1 2" key="1">
    <citation type="submission" date="2013-09" db="EMBL/GenBank/DDBJ databases">
        <title>High correlation between genotypes and phenotypes of environmental bacteria Comamonas testosteroni strains.</title>
        <authorList>
            <person name="Liu L."/>
            <person name="Zhu W."/>
            <person name="Xia X."/>
            <person name="Xu B."/>
            <person name="Luo M."/>
            <person name="Wang G."/>
        </authorList>
    </citation>
    <scope>NUCLEOTIDE SEQUENCE [LARGE SCALE GENOMIC DNA]</scope>
    <source>
        <strain evidence="1 2">JL14</strain>
    </source>
</reference>
<dbReference type="Proteomes" id="UP000029567">
    <property type="component" value="Unassembled WGS sequence"/>
</dbReference>
<evidence type="ECO:0008006" key="3">
    <source>
        <dbReference type="Google" id="ProtNLM"/>
    </source>
</evidence>